<dbReference type="InterPro" id="IPR005135">
    <property type="entry name" value="Endo/exonuclease/phosphatase"/>
</dbReference>
<dbReference type="GO" id="GO:0016020">
    <property type="term" value="C:membrane"/>
    <property type="evidence" value="ECO:0007669"/>
    <property type="project" value="GOC"/>
</dbReference>
<evidence type="ECO:0000313" key="2">
    <source>
        <dbReference type="EMBL" id="KZL18391.1"/>
    </source>
</evidence>
<keyword evidence="2" id="KW-0269">Exonuclease</keyword>
<keyword evidence="2" id="KW-0540">Nuclease</keyword>
<dbReference type="PATRIC" id="fig|989403.3.peg.2797"/>
<sequence length="288" mass="32065">MKFTSYNIQYGFGADGKNDLARIASELRGADVIALQEVERFWERSGDVDQAALLAELLPEYYWVYGANLDMDASHKDANGAVQNRRRQFGTMILSRHPIVSSRNFPLPKYGTMTQHSIQQGVLEAVLDLPSAPLRVYCTHLSHLCSETRRPQVGALMDIVNRAPLEGGAWCGGHPDPRAGWTQGEMPPMPREAILMGDMNFTHASPEYAMIVGVTCEKYGRLINPQGFADAYVLAGHEEQSGYSVISQQYRIDHCFISSSLAPKLQKAWIDVKAQGSDHYPLHVELDV</sequence>
<dbReference type="RefSeq" id="WP_068006529.1">
    <property type="nucleotide sequence ID" value="NZ_FOFM01000017.1"/>
</dbReference>
<accession>A0A165Y373</accession>
<dbReference type="PANTHER" id="PTHR14859:SF15">
    <property type="entry name" value="ENDONUCLEASE_EXONUCLEASE_PHOSPHATASE DOMAIN-CONTAINING PROTEIN"/>
    <property type="match status" value="1"/>
</dbReference>
<dbReference type="InterPro" id="IPR051916">
    <property type="entry name" value="GPI-anchor_lipid_remodeler"/>
</dbReference>
<dbReference type="SUPFAM" id="SSF56219">
    <property type="entry name" value="DNase I-like"/>
    <property type="match status" value="1"/>
</dbReference>
<keyword evidence="2" id="KW-0255">Endonuclease</keyword>
<dbReference type="GO" id="GO:0006506">
    <property type="term" value="P:GPI anchor biosynthetic process"/>
    <property type="evidence" value="ECO:0007669"/>
    <property type="project" value="TreeGrafter"/>
</dbReference>
<dbReference type="Pfam" id="PF03372">
    <property type="entry name" value="Exo_endo_phos"/>
    <property type="match status" value="1"/>
</dbReference>
<dbReference type="AlphaFoldDB" id="A0A165Y373"/>
<reference evidence="2 3" key="1">
    <citation type="journal article" date="2016" name="Front. Microbiol.">
        <title>Comparative Genomic Analysis Reveals a Diverse Repertoire of Genes Involved in Prokaryote-Eukaryote Interactions within the Pseudovibrio Genus.</title>
        <authorList>
            <person name="Romano S."/>
            <person name="Fernandez-Guerra A."/>
            <person name="Reen F.J."/>
            <person name="Glockner F.O."/>
            <person name="Crowley S.P."/>
            <person name="O'Sullivan O."/>
            <person name="Cotter P.D."/>
            <person name="Adams C."/>
            <person name="Dobson A.D."/>
            <person name="O'Gara F."/>
        </authorList>
    </citation>
    <scope>NUCLEOTIDE SEQUENCE [LARGE SCALE GENOMIC DNA]</scope>
    <source>
        <strain evidence="2 3">Ad2</strain>
    </source>
</reference>
<keyword evidence="2" id="KW-0378">Hydrolase</keyword>
<gene>
    <name evidence="2" type="ORF">PsAD2_02615</name>
</gene>
<name>A0A165Y373_9HYPH</name>
<dbReference type="Proteomes" id="UP000076577">
    <property type="component" value="Unassembled WGS sequence"/>
</dbReference>
<evidence type="ECO:0000259" key="1">
    <source>
        <dbReference type="Pfam" id="PF03372"/>
    </source>
</evidence>
<comment type="caution">
    <text evidence="2">The sequence shown here is derived from an EMBL/GenBank/DDBJ whole genome shotgun (WGS) entry which is preliminary data.</text>
</comment>
<evidence type="ECO:0000313" key="3">
    <source>
        <dbReference type="Proteomes" id="UP000076577"/>
    </source>
</evidence>
<dbReference type="EMBL" id="LMCB01000022">
    <property type="protein sequence ID" value="KZL18391.1"/>
    <property type="molecule type" value="Genomic_DNA"/>
</dbReference>
<dbReference type="GO" id="GO:0004519">
    <property type="term" value="F:endonuclease activity"/>
    <property type="evidence" value="ECO:0007669"/>
    <property type="project" value="UniProtKB-KW"/>
</dbReference>
<dbReference type="STRING" id="989403.SAMN05421798_11727"/>
<feature type="domain" description="Endonuclease/exonuclease/phosphatase" evidence="1">
    <location>
        <begin position="5"/>
        <end position="279"/>
    </location>
</feature>
<dbReference type="GO" id="GO:0004527">
    <property type="term" value="F:exonuclease activity"/>
    <property type="evidence" value="ECO:0007669"/>
    <property type="project" value="UniProtKB-KW"/>
</dbReference>
<organism evidence="2 3">
    <name type="scientific">Pseudovibrio axinellae</name>
    <dbReference type="NCBI Taxonomy" id="989403"/>
    <lineage>
        <taxon>Bacteria</taxon>
        <taxon>Pseudomonadati</taxon>
        <taxon>Pseudomonadota</taxon>
        <taxon>Alphaproteobacteria</taxon>
        <taxon>Hyphomicrobiales</taxon>
        <taxon>Stappiaceae</taxon>
        <taxon>Pseudovibrio</taxon>
    </lineage>
</organism>
<proteinExistence type="predicted"/>
<dbReference type="Gene3D" id="3.60.10.10">
    <property type="entry name" value="Endonuclease/exonuclease/phosphatase"/>
    <property type="match status" value="1"/>
</dbReference>
<dbReference type="InterPro" id="IPR036691">
    <property type="entry name" value="Endo/exonu/phosph_ase_sf"/>
</dbReference>
<protein>
    <submittedName>
        <fullName evidence="2">Endonuclease/Exonuclease/phosphatase family protein</fullName>
    </submittedName>
</protein>
<dbReference type="PANTHER" id="PTHR14859">
    <property type="entry name" value="CALCOFLUOR WHITE HYPERSENSITIVE PROTEIN PRECURSOR"/>
    <property type="match status" value="1"/>
</dbReference>
<dbReference type="OrthoDB" id="155529at2"/>
<keyword evidence="3" id="KW-1185">Reference proteome</keyword>